<dbReference type="EMBL" id="KI925455">
    <property type="protein sequence ID" value="ETW86271.1"/>
    <property type="molecule type" value="Genomic_DNA"/>
</dbReference>
<dbReference type="GeneID" id="20675542"/>
<dbReference type="KEGG" id="hir:HETIRDRAFT_443814"/>
<protein>
    <submittedName>
        <fullName evidence="1">Uncharacterized protein</fullName>
    </submittedName>
</protein>
<reference evidence="1 2" key="1">
    <citation type="journal article" date="2012" name="New Phytol.">
        <title>Insight into trade-off between wood decay and parasitism from the genome of a fungal forest pathogen.</title>
        <authorList>
            <person name="Olson A."/>
            <person name="Aerts A."/>
            <person name="Asiegbu F."/>
            <person name="Belbahri L."/>
            <person name="Bouzid O."/>
            <person name="Broberg A."/>
            <person name="Canback B."/>
            <person name="Coutinho P.M."/>
            <person name="Cullen D."/>
            <person name="Dalman K."/>
            <person name="Deflorio G."/>
            <person name="van Diepen L.T."/>
            <person name="Dunand C."/>
            <person name="Duplessis S."/>
            <person name="Durling M."/>
            <person name="Gonthier P."/>
            <person name="Grimwood J."/>
            <person name="Fossdal C.G."/>
            <person name="Hansson D."/>
            <person name="Henrissat B."/>
            <person name="Hietala A."/>
            <person name="Himmelstrand K."/>
            <person name="Hoffmeister D."/>
            <person name="Hogberg N."/>
            <person name="James T.Y."/>
            <person name="Karlsson M."/>
            <person name="Kohler A."/>
            <person name="Kues U."/>
            <person name="Lee Y.H."/>
            <person name="Lin Y.C."/>
            <person name="Lind M."/>
            <person name="Lindquist E."/>
            <person name="Lombard V."/>
            <person name="Lucas S."/>
            <person name="Lunden K."/>
            <person name="Morin E."/>
            <person name="Murat C."/>
            <person name="Park J."/>
            <person name="Raffaello T."/>
            <person name="Rouze P."/>
            <person name="Salamov A."/>
            <person name="Schmutz J."/>
            <person name="Solheim H."/>
            <person name="Stahlberg J."/>
            <person name="Velez H."/>
            <person name="de Vries R.P."/>
            <person name="Wiebenga A."/>
            <person name="Woodward S."/>
            <person name="Yakovlev I."/>
            <person name="Garbelotto M."/>
            <person name="Martin F."/>
            <person name="Grigoriev I.V."/>
            <person name="Stenlid J."/>
        </authorList>
    </citation>
    <scope>NUCLEOTIDE SEQUENCE [LARGE SCALE GENOMIC DNA]</scope>
    <source>
        <strain evidence="1 2">TC 32-1</strain>
    </source>
</reference>
<dbReference type="AlphaFoldDB" id="W4KMK4"/>
<keyword evidence="2" id="KW-1185">Reference proteome</keyword>
<proteinExistence type="predicted"/>
<organism evidence="1 2">
    <name type="scientific">Heterobasidion irregulare (strain TC 32-1)</name>
    <dbReference type="NCBI Taxonomy" id="747525"/>
    <lineage>
        <taxon>Eukaryota</taxon>
        <taxon>Fungi</taxon>
        <taxon>Dikarya</taxon>
        <taxon>Basidiomycota</taxon>
        <taxon>Agaricomycotina</taxon>
        <taxon>Agaricomycetes</taxon>
        <taxon>Russulales</taxon>
        <taxon>Bondarzewiaceae</taxon>
        <taxon>Heterobasidion</taxon>
        <taxon>Heterobasidion annosum species complex</taxon>
    </lineage>
</organism>
<evidence type="ECO:0000313" key="2">
    <source>
        <dbReference type="Proteomes" id="UP000030671"/>
    </source>
</evidence>
<accession>W4KMK4</accession>
<gene>
    <name evidence="1" type="ORF">HETIRDRAFT_443814</name>
</gene>
<dbReference type="Proteomes" id="UP000030671">
    <property type="component" value="Unassembled WGS sequence"/>
</dbReference>
<evidence type="ECO:0000313" key="1">
    <source>
        <dbReference type="EMBL" id="ETW86271.1"/>
    </source>
</evidence>
<dbReference type="HOGENOM" id="CLU_1787097_0_0_1"/>
<sequence>MPSINPPYPSFTLVMSNNMGSSGTSRPSAYRGSHSGRYHPYPRAYPLHYEDHMMTVDYRYSEPPQACPRSSFALPAIIVEDCDLEIEAGAADDTDTAVERRARPNIKNIGDYILAFVLAVRRKCRRALTVKNIEDELRFEFVN</sequence>
<name>W4KMK4_HETIT</name>
<dbReference type="InParanoid" id="W4KMK4"/>
<dbReference type="RefSeq" id="XP_009543027.1">
    <property type="nucleotide sequence ID" value="XM_009544732.1"/>
</dbReference>
<dbReference type="OrthoDB" id="2637024at2759"/>